<dbReference type="PROSITE" id="PS50885">
    <property type="entry name" value="HAMP"/>
    <property type="match status" value="1"/>
</dbReference>
<evidence type="ECO:0000256" key="1">
    <source>
        <dbReference type="ARBA" id="ARBA00000085"/>
    </source>
</evidence>
<gene>
    <name evidence="18" type="ORF">HW532_00910</name>
</gene>
<dbReference type="EC" id="2.7.13.3" evidence="3"/>
<dbReference type="CDD" id="cd00082">
    <property type="entry name" value="HisKA"/>
    <property type="match status" value="1"/>
</dbReference>
<dbReference type="Pfam" id="PF02518">
    <property type="entry name" value="HATPase_c"/>
    <property type="match status" value="1"/>
</dbReference>
<dbReference type="SMART" id="SM00304">
    <property type="entry name" value="HAMP"/>
    <property type="match status" value="1"/>
</dbReference>
<evidence type="ECO:0000259" key="17">
    <source>
        <dbReference type="PROSITE" id="PS50885"/>
    </source>
</evidence>
<dbReference type="GO" id="GO:0005886">
    <property type="term" value="C:plasma membrane"/>
    <property type="evidence" value="ECO:0007669"/>
    <property type="project" value="UniProtKB-SubCell"/>
</dbReference>
<dbReference type="GO" id="GO:0000155">
    <property type="term" value="F:phosphorelay sensor kinase activity"/>
    <property type="evidence" value="ECO:0007669"/>
    <property type="project" value="InterPro"/>
</dbReference>
<evidence type="ECO:0000256" key="3">
    <source>
        <dbReference type="ARBA" id="ARBA00012438"/>
    </source>
</evidence>
<dbReference type="Pfam" id="PF00672">
    <property type="entry name" value="HAMP"/>
    <property type="match status" value="1"/>
</dbReference>
<keyword evidence="5" id="KW-0997">Cell inner membrane</keyword>
<feature type="domain" description="HAMP" evidence="17">
    <location>
        <begin position="206"/>
        <end position="258"/>
    </location>
</feature>
<keyword evidence="6" id="KW-0597">Phosphoprotein</keyword>
<keyword evidence="4" id="KW-1003">Cell membrane</keyword>
<dbReference type="Pfam" id="PF00512">
    <property type="entry name" value="HisKA"/>
    <property type="match status" value="1"/>
</dbReference>
<keyword evidence="8 15" id="KW-0812">Transmembrane</keyword>
<dbReference type="PROSITE" id="PS50109">
    <property type="entry name" value="HIS_KIN"/>
    <property type="match status" value="1"/>
</dbReference>
<dbReference type="PANTHER" id="PTHR44936">
    <property type="entry name" value="SENSOR PROTEIN CREC"/>
    <property type="match status" value="1"/>
</dbReference>
<dbReference type="CDD" id="cd06225">
    <property type="entry name" value="HAMP"/>
    <property type="match status" value="1"/>
</dbReference>
<dbReference type="InterPro" id="IPR003660">
    <property type="entry name" value="HAMP_dom"/>
</dbReference>
<evidence type="ECO:0000256" key="5">
    <source>
        <dbReference type="ARBA" id="ARBA00022519"/>
    </source>
</evidence>
<evidence type="ECO:0000256" key="4">
    <source>
        <dbReference type="ARBA" id="ARBA00022475"/>
    </source>
</evidence>
<evidence type="ECO:0000313" key="18">
    <source>
        <dbReference type="EMBL" id="QPC41423.1"/>
    </source>
</evidence>
<organism evidence="18 19">
    <name type="scientific">Kaustia mangrovi</name>
    <dbReference type="NCBI Taxonomy" id="2593653"/>
    <lineage>
        <taxon>Bacteria</taxon>
        <taxon>Pseudomonadati</taxon>
        <taxon>Pseudomonadota</taxon>
        <taxon>Alphaproteobacteria</taxon>
        <taxon>Hyphomicrobiales</taxon>
        <taxon>Parvibaculaceae</taxon>
        <taxon>Kaustia</taxon>
    </lineage>
</organism>
<protein>
    <recommendedName>
        <fullName evidence="3">histidine kinase</fullName>
        <ecNumber evidence="3">2.7.13.3</ecNumber>
    </recommendedName>
</protein>
<proteinExistence type="predicted"/>
<evidence type="ECO:0000256" key="14">
    <source>
        <dbReference type="ARBA" id="ARBA00023136"/>
    </source>
</evidence>
<evidence type="ECO:0000256" key="9">
    <source>
        <dbReference type="ARBA" id="ARBA00022741"/>
    </source>
</evidence>
<dbReference type="EMBL" id="CP058214">
    <property type="protein sequence ID" value="QPC41423.1"/>
    <property type="molecule type" value="Genomic_DNA"/>
</dbReference>
<evidence type="ECO:0000256" key="15">
    <source>
        <dbReference type="SAM" id="Phobius"/>
    </source>
</evidence>
<keyword evidence="7" id="KW-0808">Transferase</keyword>
<dbReference type="InterPro" id="IPR003594">
    <property type="entry name" value="HATPase_dom"/>
</dbReference>
<keyword evidence="12 15" id="KW-1133">Transmembrane helix</keyword>
<comment type="subcellular location">
    <subcellularLocation>
        <location evidence="2">Cell inner membrane</location>
        <topology evidence="2">Multi-pass membrane protein</topology>
    </subcellularLocation>
</comment>
<evidence type="ECO:0000256" key="8">
    <source>
        <dbReference type="ARBA" id="ARBA00022692"/>
    </source>
</evidence>
<keyword evidence="14 15" id="KW-0472">Membrane</keyword>
<keyword evidence="13" id="KW-0902">Two-component regulatory system</keyword>
<keyword evidence="11" id="KW-0067">ATP-binding</keyword>
<dbReference type="Proteomes" id="UP000593594">
    <property type="component" value="Chromosome"/>
</dbReference>
<evidence type="ECO:0000256" key="2">
    <source>
        <dbReference type="ARBA" id="ARBA00004429"/>
    </source>
</evidence>
<dbReference type="AlphaFoldDB" id="A0A7S8C136"/>
<evidence type="ECO:0000256" key="11">
    <source>
        <dbReference type="ARBA" id="ARBA00022840"/>
    </source>
</evidence>
<evidence type="ECO:0000256" key="10">
    <source>
        <dbReference type="ARBA" id="ARBA00022777"/>
    </source>
</evidence>
<evidence type="ECO:0000259" key="16">
    <source>
        <dbReference type="PROSITE" id="PS50109"/>
    </source>
</evidence>
<accession>A0A7S8C136</accession>
<dbReference type="SMART" id="SM00388">
    <property type="entry name" value="HisKA"/>
    <property type="match status" value="1"/>
</dbReference>
<evidence type="ECO:0000256" key="12">
    <source>
        <dbReference type="ARBA" id="ARBA00022989"/>
    </source>
</evidence>
<dbReference type="SUPFAM" id="SSF55874">
    <property type="entry name" value="ATPase domain of HSP90 chaperone/DNA topoisomerase II/histidine kinase"/>
    <property type="match status" value="1"/>
</dbReference>
<dbReference type="Gene3D" id="1.10.287.130">
    <property type="match status" value="1"/>
</dbReference>
<dbReference type="InterPro" id="IPR036890">
    <property type="entry name" value="HATPase_C_sf"/>
</dbReference>
<evidence type="ECO:0000256" key="7">
    <source>
        <dbReference type="ARBA" id="ARBA00022679"/>
    </source>
</evidence>
<keyword evidence="10" id="KW-0418">Kinase</keyword>
<dbReference type="SUPFAM" id="SSF158472">
    <property type="entry name" value="HAMP domain-like"/>
    <property type="match status" value="1"/>
</dbReference>
<dbReference type="Gene3D" id="1.10.8.500">
    <property type="entry name" value="HAMP domain in histidine kinase"/>
    <property type="match status" value="1"/>
</dbReference>
<keyword evidence="9" id="KW-0547">Nucleotide-binding</keyword>
<dbReference type="SUPFAM" id="SSF47384">
    <property type="entry name" value="Homodimeric domain of signal transducing histidine kinase"/>
    <property type="match status" value="1"/>
</dbReference>
<feature type="transmembrane region" description="Helical" evidence="15">
    <location>
        <begin position="182"/>
        <end position="205"/>
    </location>
</feature>
<dbReference type="KEGG" id="kmn:HW532_00910"/>
<dbReference type="InterPro" id="IPR004358">
    <property type="entry name" value="Sig_transdc_His_kin-like_C"/>
</dbReference>
<dbReference type="InterPro" id="IPR050980">
    <property type="entry name" value="2C_sensor_his_kinase"/>
</dbReference>
<evidence type="ECO:0000313" key="19">
    <source>
        <dbReference type="Proteomes" id="UP000593594"/>
    </source>
</evidence>
<dbReference type="PRINTS" id="PR00344">
    <property type="entry name" value="BCTRLSENSOR"/>
</dbReference>
<dbReference type="PANTHER" id="PTHR44936:SF5">
    <property type="entry name" value="SENSOR HISTIDINE KINASE ENVZ"/>
    <property type="match status" value="1"/>
</dbReference>
<dbReference type="SMART" id="SM00387">
    <property type="entry name" value="HATPase_c"/>
    <property type="match status" value="1"/>
</dbReference>
<dbReference type="InterPro" id="IPR036097">
    <property type="entry name" value="HisK_dim/P_sf"/>
</dbReference>
<comment type="catalytic activity">
    <reaction evidence="1">
        <text>ATP + protein L-histidine = ADP + protein N-phospho-L-histidine.</text>
        <dbReference type="EC" id="2.7.13.3"/>
    </reaction>
</comment>
<name>A0A7S8C136_9HYPH</name>
<dbReference type="InterPro" id="IPR003661">
    <property type="entry name" value="HisK_dim/P_dom"/>
</dbReference>
<sequence>MSLVPKSLAGQLVSLLLAALVVSQILTMVMFFGERDEAVRDAWRAEFAQRIASVARLADEAPPQLAEQFVAAAKSRKLTYSVGAAPAGDEAMTTTEDDRELEILLAAALERDSIQGIRVVSSDELRKPPLPERLYDAVVDLVQGPPKPKEVDKAPAMLIAIPLSDGRWFNVELDGRSHGPRWALVPLASTLLTALATLIVVAWTVRRITRPLRNLAEATEGLGRGEAPVTLRPEGPEELRKVALAFNAMSERLTRFVKDRTRMLAAISHDLRTPITAMRVRAEFIDDEETRDHIIQTLDDMKNMTEATLSFARDEASTEETRVVDLSALVGSLVSDLEDLGHEVRFQDGEAMPVACRPASIKRAIANLLGNAVRYGSRAHVRLAKTDHTVTVTIDDVGPGIPEERLSEVFEPFTRLEGSRSRETGGVGLGLAIARSIVLAHGGEIVLENRKQGGLRARVVLPL</sequence>
<dbReference type="GO" id="GO:0005524">
    <property type="term" value="F:ATP binding"/>
    <property type="evidence" value="ECO:0007669"/>
    <property type="project" value="UniProtKB-KW"/>
</dbReference>
<dbReference type="Gene3D" id="3.30.565.10">
    <property type="entry name" value="Histidine kinase-like ATPase, C-terminal domain"/>
    <property type="match status" value="1"/>
</dbReference>
<reference evidence="18 19" key="1">
    <citation type="submission" date="2020-06" db="EMBL/GenBank/DDBJ databases">
        <title>Genome sequence of 2 isolates from Red Sea Mangroves.</title>
        <authorList>
            <person name="Sefrji F."/>
            <person name="Michoud G."/>
            <person name="Merlino G."/>
            <person name="Daffonchio D."/>
        </authorList>
    </citation>
    <scope>NUCLEOTIDE SEQUENCE [LARGE SCALE GENOMIC DNA]</scope>
    <source>
        <strain evidence="18 19">R1DC25</strain>
    </source>
</reference>
<feature type="domain" description="Histidine kinase" evidence="16">
    <location>
        <begin position="266"/>
        <end position="463"/>
    </location>
</feature>
<evidence type="ECO:0000256" key="13">
    <source>
        <dbReference type="ARBA" id="ARBA00023012"/>
    </source>
</evidence>
<evidence type="ECO:0000256" key="6">
    <source>
        <dbReference type="ARBA" id="ARBA00022553"/>
    </source>
</evidence>
<keyword evidence="19" id="KW-1185">Reference proteome</keyword>
<dbReference type="RefSeq" id="WP_213162642.1">
    <property type="nucleotide sequence ID" value="NZ_CP058214.1"/>
</dbReference>
<dbReference type="InterPro" id="IPR005467">
    <property type="entry name" value="His_kinase_dom"/>
</dbReference>